<dbReference type="GO" id="GO:0005739">
    <property type="term" value="C:mitochondrion"/>
    <property type="evidence" value="ECO:0007669"/>
    <property type="project" value="TreeGrafter"/>
</dbReference>
<comment type="similarity">
    <text evidence="1">Belongs to the complex I LYR family.</text>
</comment>
<dbReference type="Proteomes" id="UP000694892">
    <property type="component" value="Chromosome 6S"/>
</dbReference>
<dbReference type="InterPro" id="IPR008011">
    <property type="entry name" value="Complex1_LYR_dom"/>
</dbReference>
<dbReference type="Pfam" id="PF05347">
    <property type="entry name" value="Complex1_LYR"/>
    <property type="match status" value="1"/>
</dbReference>
<accession>A0A974HDY8</accession>
<dbReference type="GO" id="GO:1990221">
    <property type="term" value="C:L-cysteine desulfurase complex"/>
    <property type="evidence" value="ECO:0007669"/>
    <property type="project" value="TreeGrafter"/>
</dbReference>
<gene>
    <name evidence="3" type="ORF">XELAEV_18033411mg</name>
</gene>
<organism evidence="3 4">
    <name type="scientific">Xenopus laevis</name>
    <name type="common">African clawed frog</name>
    <dbReference type="NCBI Taxonomy" id="8355"/>
    <lineage>
        <taxon>Eukaryota</taxon>
        <taxon>Metazoa</taxon>
        <taxon>Chordata</taxon>
        <taxon>Craniata</taxon>
        <taxon>Vertebrata</taxon>
        <taxon>Euteleostomi</taxon>
        <taxon>Amphibia</taxon>
        <taxon>Batrachia</taxon>
        <taxon>Anura</taxon>
        <taxon>Pipoidea</taxon>
        <taxon>Pipidae</taxon>
        <taxon>Xenopodinae</taxon>
        <taxon>Xenopus</taxon>
        <taxon>Xenopus</taxon>
    </lineage>
</organism>
<protein>
    <recommendedName>
        <fullName evidence="2">Complex 1 LYR protein domain-containing protein</fullName>
    </recommendedName>
</protein>
<evidence type="ECO:0000256" key="1">
    <source>
        <dbReference type="ARBA" id="ARBA00009508"/>
    </source>
</evidence>
<evidence type="ECO:0000313" key="4">
    <source>
        <dbReference type="Proteomes" id="UP000694892"/>
    </source>
</evidence>
<feature type="domain" description="Complex 1 LYR protein" evidence="2">
    <location>
        <begin position="8"/>
        <end position="64"/>
    </location>
</feature>
<reference evidence="4" key="1">
    <citation type="journal article" date="2016" name="Nature">
        <title>Genome evolution in the allotetraploid frog Xenopus laevis.</title>
        <authorList>
            <person name="Session A.M."/>
            <person name="Uno Y."/>
            <person name="Kwon T."/>
            <person name="Chapman J.A."/>
            <person name="Toyoda A."/>
            <person name="Takahashi S."/>
            <person name="Fukui A."/>
            <person name="Hikosaka A."/>
            <person name="Suzuki A."/>
            <person name="Kondo M."/>
            <person name="van Heeringen S.J."/>
            <person name="Quigley I."/>
            <person name="Heinz S."/>
            <person name="Ogino H."/>
            <person name="Ochi H."/>
            <person name="Hellsten U."/>
            <person name="Lyons J.B."/>
            <person name="Simakov O."/>
            <person name="Putnam N."/>
            <person name="Stites J."/>
            <person name="Kuroki Y."/>
            <person name="Tanaka T."/>
            <person name="Michiue T."/>
            <person name="Watanabe M."/>
            <person name="Bogdanovic O."/>
            <person name="Lister R."/>
            <person name="Georgiou G."/>
            <person name="Paranjpe S.S."/>
            <person name="van Kruijsbergen I."/>
            <person name="Shu S."/>
            <person name="Carlson J."/>
            <person name="Kinoshita T."/>
            <person name="Ohta Y."/>
            <person name="Mawaribuchi S."/>
            <person name="Jenkins J."/>
            <person name="Grimwood J."/>
            <person name="Schmutz J."/>
            <person name="Mitros T."/>
            <person name="Mozaffari S.V."/>
            <person name="Suzuki Y."/>
            <person name="Haramoto Y."/>
            <person name="Yamamoto T.S."/>
            <person name="Takagi C."/>
            <person name="Heald R."/>
            <person name="Miller K."/>
            <person name="Haudenschild C."/>
            <person name="Kitzman J."/>
            <person name="Nakayama T."/>
            <person name="Izutsu Y."/>
            <person name="Robert J."/>
            <person name="Fortriede J."/>
            <person name="Burns K."/>
            <person name="Lotay V."/>
            <person name="Karimi K."/>
            <person name="Yasuoka Y."/>
            <person name="Dichmann D.S."/>
            <person name="Flajnik M.F."/>
            <person name="Houston D.W."/>
            <person name="Shendure J."/>
            <person name="DuPasquier L."/>
            <person name="Vize P.D."/>
            <person name="Zorn A.M."/>
            <person name="Ito M."/>
            <person name="Marcotte E.M."/>
            <person name="Wallingford J.B."/>
            <person name="Ito Y."/>
            <person name="Asashima M."/>
            <person name="Ueno N."/>
            <person name="Matsuda Y."/>
            <person name="Veenstra G.J."/>
            <person name="Fujiyama A."/>
            <person name="Harland R.M."/>
            <person name="Taira M."/>
            <person name="Rokhsar D.S."/>
        </authorList>
    </citation>
    <scope>NUCLEOTIDE SEQUENCE [LARGE SCALE GENOMIC DNA]</scope>
    <source>
        <strain evidence="4">J</strain>
    </source>
</reference>
<dbReference type="GO" id="GO:0016226">
    <property type="term" value="P:iron-sulfur cluster assembly"/>
    <property type="evidence" value="ECO:0007669"/>
    <property type="project" value="InterPro"/>
</dbReference>
<dbReference type="EMBL" id="CM004477">
    <property type="protein sequence ID" value="OCT74434.1"/>
    <property type="molecule type" value="Genomic_DNA"/>
</dbReference>
<name>A0A974HDY8_XENLA</name>
<dbReference type="AlphaFoldDB" id="A0A974HDY8"/>
<dbReference type="InterPro" id="IPR051522">
    <property type="entry name" value="ISC_assembly_LYR"/>
</dbReference>
<dbReference type="InterPro" id="IPR045297">
    <property type="entry name" value="Complex1_LYR_LYRM4"/>
</dbReference>
<evidence type="ECO:0000259" key="2">
    <source>
        <dbReference type="Pfam" id="PF05347"/>
    </source>
</evidence>
<dbReference type="CDD" id="cd20264">
    <property type="entry name" value="Complex1_LYR_LYRM4"/>
    <property type="match status" value="1"/>
</dbReference>
<sequence>MAASSQSQVLSLYKIMLRESQRFSSYNNRIYSIRRIRDAFREKKNVDDFHEIETSLHHAKENLSVIQRQVQIFEKRSTYCECLSAEHKRKGQDMGDSTNASYLGKVKLIILKMELCT</sequence>
<proteinExistence type="inferred from homology"/>
<dbReference type="PANTHER" id="PTHR13166">
    <property type="entry name" value="PROTEIN C6ORF149"/>
    <property type="match status" value="1"/>
</dbReference>
<evidence type="ECO:0000313" key="3">
    <source>
        <dbReference type="EMBL" id="OCT74434.1"/>
    </source>
</evidence>
<dbReference type="PANTHER" id="PTHR13166:SF7">
    <property type="entry name" value="LYR MOTIF-CONTAINING PROTEIN 4"/>
    <property type="match status" value="1"/>
</dbReference>